<dbReference type="GeneID" id="303189747"/>
<dbReference type="GO" id="GO:0016787">
    <property type="term" value="F:hydrolase activity"/>
    <property type="evidence" value="ECO:0007669"/>
    <property type="project" value="UniProtKB-KW"/>
</dbReference>
<sequence>MIPLIYHPIYSALDLPAKHRYPISKYRLLYQAIHSIMQTSSVWQSMLAFVEPEPVTIEQIKVVHHSDYVEALLQGNLPTAKMRRIGFPWSEALIERTLMSSGGTCKTIEMALECGIAIHLSGGYHHAHADFGSGFCLFNDLVIAAKHALTFDNIDKVLVVDSDVHQGDGTATLTQNNSDIVTLSFHCEKNFPARKPNSTMDVALPRETNDAEFLDHFTAIVEMAINLHQPDVILYDAGVDIHIDDELGYFQVSTEGIYQRDRFMFDLAKKRHIPIACVIGGGYRSKHQDLVPIHIQLIKAVIDSLNEKESLT</sequence>
<keyword evidence="5" id="KW-1185">Reference proteome</keyword>
<dbReference type="CDD" id="cd09993">
    <property type="entry name" value="HDAC_classIV"/>
    <property type="match status" value="1"/>
</dbReference>
<proteinExistence type="inferred from homology"/>
<dbReference type="GO" id="GO:0040029">
    <property type="term" value="P:epigenetic regulation of gene expression"/>
    <property type="evidence" value="ECO:0007669"/>
    <property type="project" value="TreeGrafter"/>
</dbReference>
<dbReference type="InterPro" id="IPR044150">
    <property type="entry name" value="HDAC_classIV"/>
</dbReference>
<evidence type="ECO:0000259" key="3">
    <source>
        <dbReference type="Pfam" id="PF00850"/>
    </source>
</evidence>
<dbReference type="Proteomes" id="UP000252479">
    <property type="component" value="Unassembled WGS sequence"/>
</dbReference>
<dbReference type="GO" id="GO:0004407">
    <property type="term" value="F:histone deacetylase activity"/>
    <property type="evidence" value="ECO:0007669"/>
    <property type="project" value="InterPro"/>
</dbReference>
<comment type="similarity">
    <text evidence="1">Belongs to the histone deacetylase family.</text>
</comment>
<dbReference type="InterPro" id="IPR023696">
    <property type="entry name" value="Ureohydrolase_dom_sf"/>
</dbReference>
<dbReference type="EMBL" id="QPGL01000002">
    <property type="protein sequence ID" value="RCS70273.1"/>
    <property type="molecule type" value="Genomic_DNA"/>
</dbReference>
<dbReference type="RefSeq" id="WP_086958602.1">
    <property type="nucleotide sequence ID" value="NZ_FUKS01000007.1"/>
</dbReference>
<evidence type="ECO:0000313" key="5">
    <source>
        <dbReference type="Proteomes" id="UP000252479"/>
    </source>
</evidence>
<comment type="caution">
    <text evidence="4">The sequence shown here is derived from an EMBL/GenBank/DDBJ whole genome shotgun (WGS) entry which is preliminary data.</text>
</comment>
<gene>
    <name evidence="4" type="ORF">CIK83_12525</name>
</gene>
<dbReference type="InterPro" id="IPR023801">
    <property type="entry name" value="His_deacetylse_dom"/>
</dbReference>
<organism evidence="4 5">
    <name type="scientific">Vibrio casei</name>
    <dbReference type="NCBI Taxonomy" id="673372"/>
    <lineage>
        <taxon>Bacteria</taxon>
        <taxon>Pseudomonadati</taxon>
        <taxon>Pseudomonadota</taxon>
        <taxon>Gammaproteobacteria</taxon>
        <taxon>Vibrionales</taxon>
        <taxon>Vibrionaceae</taxon>
        <taxon>Vibrio</taxon>
    </lineage>
</organism>
<name>A0A368LIS0_9VIBR</name>
<dbReference type="Pfam" id="PF00850">
    <property type="entry name" value="Hist_deacetyl"/>
    <property type="match status" value="1"/>
</dbReference>
<dbReference type="AlphaFoldDB" id="A0A368LIS0"/>
<dbReference type="PANTHER" id="PTHR10625">
    <property type="entry name" value="HISTONE DEACETYLASE HDAC1-RELATED"/>
    <property type="match status" value="1"/>
</dbReference>
<dbReference type="PANTHER" id="PTHR10625:SF19">
    <property type="entry name" value="HISTONE DEACETYLASE 12"/>
    <property type="match status" value="1"/>
</dbReference>
<dbReference type="InterPro" id="IPR000286">
    <property type="entry name" value="HDACs"/>
</dbReference>
<accession>A0A368LIS0</accession>
<evidence type="ECO:0000256" key="2">
    <source>
        <dbReference type="ARBA" id="ARBA00022801"/>
    </source>
</evidence>
<keyword evidence="2" id="KW-0378">Hydrolase</keyword>
<dbReference type="PRINTS" id="PR01270">
    <property type="entry name" value="HDASUPER"/>
</dbReference>
<feature type="domain" description="Histone deacetylase" evidence="3">
    <location>
        <begin position="30"/>
        <end position="286"/>
    </location>
</feature>
<dbReference type="SUPFAM" id="SSF52768">
    <property type="entry name" value="Arginase/deacetylase"/>
    <property type="match status" value="1"/>
</dbReference>
<protein>
    <submittedName>
        <fullName evidence="4">Histone deacetylase</fullName>
    </submittedName>
</protein>
<evidence type="ECO:0000313" key="4">
    <source>
        <dbReference type="EMBL" id="RCS70273.1"/>
    </source>
</evidence>
<dbReference type="InterPro" id="IPR037138">
    <property type="entry name" value="His_deacetylse_dom_sf"/>
</dbReference>
<evidence type="ECO:0000256" key="1">
    <source>
        <dbReference type="ARBA" id="ARBA00005947"/>
    </source>
</evidence>
<reference evidence="4 5" key="1">
    <citation type="journal article" date="2017" name="Elife">
        <title>Extensive horizontal gene transfer in cheese-associated bacteria.</title>
        <authorList>
            <person name="Bonham K.S."/>
            <person name="Wolfe B.E."/>
            <person name="Dutton R.J."/>
        </authorList>
    </citation>
    <scope>NUCLEOTIDE SEQUENCE [LARGE SCALE GENOMIC DNA]</scope>
    <source>
        <strain evidence="4 5">JB196</strain>
    </source>
</reference>
<dbReference type="Gene3D" id="3.40.800.20">
    <property type="entry name" value="Histone deacetylase domain"/>
    <property type="match status" value="1"/>
</dbReference>